<feature type="region of interest" description="Disordered" evidence="11">
    <location>
        <begin position="74"/>
        <end position="93"/>
    </location>
</feature>
<dbReference type="HOGENOM" id="CLU_097961_1_0_1"/>
<evidence type="ECO:0000313" key="14">
    <source>
        <dbReference type="EMBL" id="ELU13636.1"/>
    </source>
</evidence>
<dbReference type="GO" id="GO:0008270">
    <property type="term" value="F:zinc ion binding"/>
    <property type="evidence" value="ECO:0007669"/>
    <property type="project" value="UniProtKB-KW"/>
</dbReference>
<keyword evidence="3" id="KW-0678">Repressor</keyword>
<keyword evidence="4" id="KW-0479">Metal-binding</keyword>
<keyword evidence="10" id="KW-0539">Nucleus</keyword>
<dbReference type="InterPro" id="IPR024145">
    <property type="entry name" value="His_deAcase_SAP30/SAP30L"/>
</dbReference>
<dbReference type="Proteomes" id="UP000014760">
    <property type="component" value="Unassembled WGS sequence"/>
</dbReference>
<evidence type="ECO:0000256" key="3">
    <source>
        <dbReference type="ARBA" id="ARBA00022491"/>
    </source>
</evidence>
<dbReference type="InterPro" id="IPR025718">
    <property type="entry name" value="SAP30_Sin3-bd"/>
</dbReference>
<organism evidence="14">
    <name type="scientific">Capitella teleta</name>
    <name type="common">Polychaete worm</name>
    <dbReference type="NCBI Taxonomy" id="283909"/>
    <lineage>
        <taxon>Eukaryota</taxon>
        <taxon>Metazoa</taxon>
        <taxon>Spiralia</taxon>
        <taxon>Lophotrochozoa</taxon>
        <taxon>Annelida</taxon>
        <taxon>Polychaeta</taxon>
        <taxon>Sedentaria</taxon>
        <taxon>Scolecida</taxon>
        <taxon>Capitellidae</taxon>
        <taxon>Capitella</taxon>
    </lineage>
</organism>
<evidence type="ECO:0000256" key="10">
    <source>
        <dbReference type="ARBA" id="ARBA00023242"/>
    </source>
</evidence>
<dbReference type="GO" id="GO:0000118">
    <property type="term" value="C:histone deacetylase complex"/>
    <property type="evidence" value="ECO:0007669"/>
    <property type="project" value="TreeGrafter"/>
</dbReference>
<evidence type="ECO:0000256" key="8">
    <source>
        <dbReference type="ARBA" id="ARBA00023125"/>
    </source>
</evidence>
<accession>R7VBF5</accession>
<dbReference type="Pfam" id="PF13867">
    <property type="entry name" value="SAP30_Sin3_bdg"/>
    <property type="match status" value="1"/>
</dbReference>
<dbReference type="Pfam" id="PF13866">
    <property type="entry name" value="zf-SAP30"/>
    <property type="match status" value="1"/>
</dbReference>
<dbReference type="STRING" id="283909.R7VBF5"/>
<dbReference type="GO" id="GO:0003712">
    <property type="term" value="F:transcription coregulator activity"/>
    <property type="evidence" value="ECO:0007669"/>
    <property type="project" value="TreeGrafter"/>
</dbReference>
<dbReference type="GO" id="GO:0003677">
    <property type="term" value="F:DNA binding"/>
    <property type="evidence" value="ECO:0007669"/>
    <property type="project" value="UniProtKB-KW"/>
</dbReference>
<comment type="subcellular location">
    <subcellularLocation>
        <location evidence="1">Nucleus</location>
    </subcellularLocation>
</comment>
<dbReference type="AlphaFoldDB" id="R7VBF5"/>
<evidence type="ECO:0000256" key="4">
    <source>
        <dbReference type="ARBA" id="ARBA00022723"/>
    </source>
</evidence>
<evidence type="ECO:0000256" key="11">
    <source>
        <dbReference type="SAM" id="MobiDB-lite"/>
    </source>
</evidence>
<dbReference type="Gene3D" id="3.40.1800.30">
    <property type="match status" value="1"/>
</dbReference>
<evidence type="ECO:0000256" key="2">
    <source>
        <dbReference type="ARBA" id="ARBA00006283"/>
    </source>
</evidence>
<keyword evidence="9" id="KW-0804">Transcription</keyword>
<evidence type="ECO:0000313" key="16">
    <source>
        <dbReference type="Proteomes" id="UP000014760"/>
    </source>
</evidence>
<dbReference type="InterPro" id="IPR025717">
    <property type="entry name" value="SAP30_zn-finger"/>
</dbReference>
<dbReference type="EMBL" id="KB295063">
    <property type="protein sequence ID" value="ELU13636.1"/>
    <property type="molecule type" value="Genomic_DNA"/>
</dbReference>
<dbReference type="EMBL" id="AMQN01005076">
    <property type="status" value="NOT_ANNOTATED_CDS"/>
    <property type="molecule type" value="Genomic_DNA"/>
</dbReference>
<evidence type="ECO:0000256" key="9">
    <source>
        <dbReference type="ARBA" id="ARBA00023163"/>
    </source>
</evidence>
<keyword evidence="16" id="KW-1185">Reference proteome</keyword>
<dbReference type="InterPro" id="IPR038291">
    <property type="entry name" value="SAP30_C_sf"/>
</dbReference>
<feature type="domain" description="Histone deacetylase complex subunit SAP30 zinc-finger" evidence="12">
    <location>
        <begin position="15"/>
        <end position="85"/>
    </location>
</feature>
<reference evidence="14 16" key="2">
    <citation type="journal article" date="2013" name="Nature">
        <title>Insights into bilaterian evolution from three spiralian genomes.</title>
        <authorList>
            <person name="Simakov O."/>
            <person name="Marletaz F."/>
            <person name="Cho S.J."/>
            <person name="Edsinger-Gonzales E."/>
            <person name="Havlak P."/>
            <person name="Hellsten U."/>
            <person name="Kuo D.H."/>
            <person name="Larsson T."/>
            <person name="Lv J."/>
            <person name="Arendt D."/>
            <person name="Savage R."/>
            <person name="Osoegawa K."/>
            <person name="de Jong P."/>
            <person name="Grimwood J."/>
            <person name="Chapman J.A."/>
            <person name="Shapiro H."/>
            <person name="Aerts A."/>
            <person name="Otillar R.P."/>
            <person name="Terry A.Y."/>
            <person name="Boore J.L."/>
            <person name="Grigoriev I.V."/>
            <person name="Lindberg D.R."/>
            <person name="Seaver E.C."/>
            <person name="Weisblat D.A."/>
            <person name="Putnam N.H."/>
            <person name="Rokhsar D.S."/>
        </authorList>
    </citation>
    <scope>NUCLEOTIDE SEQUENCE</scope>
    <source>
        <strain evidence="14 16">I ESC-2004</strain>
    </source>
</reference>
<name>R7VBF5_CAPTE</name>
<comment type="similarity">
    <text evidence="2">Belongs to the SAP30 family.</text>
</comment>
<dbReference type="Gene3D" id="6.10.160.20">
    <property type="match status" value="1"/>
</dbReference>
<dbReference type="OrthoDB" id="510958at2759"/>
<keyword evidence="5" id="KW-0863">Zinc-finger</keyword>
<reference evidence="16" key="1">
    <citation type="submission" date="2012-12" db="EMBL/GenBank/DDBJ databases">
        <authorList>
            <person name="Hellsten U."/>
            <person name="Grimwood J."/>
            <person name="Chapman J.A."/>
            <person name="Shapiro H."/>
            <person name="Aerts A."/>
            <person name="Otillar R.P."/>
            <person name="Terry A.Y."/>
            <person name="Boore J.L."/>
            <person name="Simakov O."/>
            <person name="Marletaz F."/>
            <person name="Cho S.-J."/>
            <person name="Edsinger-Gonzales E."/>
            <person name="Havlak P."/>
            <person name="Kuo D.-H."/>
            <person name="Larsson T."/>
            <person name="Lv J."/>
            <person name="Arendt D."/>
            <person name="Savage R."/>
            <person name="Osoegawa K."/>
            <person name="de Jong P."/>
            <person name="Lindberg D.R."/>
            <person name="Seaver E.C."/>
            <person name="Weisblat D.A."/>
            <person name="Putnam N.H."/>
            <person name="Grigoriev I.V."/>
            <person name="Rokhsar D.S."/>
        </authorList>
    </citation>
    <scope>NUCLEOTIDE SEQUENCE</scope>
    <source>
        <strain evidence="16">I ESC-2004</strain>
    </source>
</reference>
<evidence type="ECO:0000256" key="5">
    <source>
        <dbReference type="ARBA" id="ARBA00022771"/>
    </source>
</evidence>
<keyword evidence="8" id="KW-0238">DNA-binding</keyword>
<evidence type="ECO:0000259" key="12">
    <source>
        <dbReference type="Pfam" id="PF13866"/>
    </source>
</evidence>
<keyword evidence="6" id="KW-0862">Zinc</keyword>
<sequence>MAAAEDVRSSSSSNHGQTCCLIDDGDQCRRSAGNASYSKRIQKNVQQRRLKLNINHGVRHIYICEYHKAMIQNSRNGKRKRKDSEMDADSPDLDFDHPELDFVQMPVNTLRRYKRHYKLQTRPGLSKTQLAEMVSRHFKTIHVVEKEVLTFFIYMAKSHKSRFDSKHDASS</sequence>
<dbReference type="FunCoup" id="R7VBF5">
    <property type="interactions" value="638"/>
</dbReference>
<dbReference type="PANTHER" id="PTHR13286">
    <property type="entry name" value="SAP30"/>
    <property type="match status" value="1"/>
</dbReference>
<reference evidence="15" key="3">
    <citation type="submission" date="2015-06" db="UniProtKB">
        <authorList>
            <consortium name="EnsemblMetazoa"/>
        </authorList>
    </citation>
    <scope>IDENTIFICATION</scope>
</reference>
<dbReference type="GO" id="GO:0006355">
    <property type="term" value="P:regulation of DNA-templated transcription"/>
    <property type="evidence" value="ECO:0007669"/>
    <property type="project" value="TreeGrafter"/>
</dbReference>
<evidence type="ECO:0000256" key="7">
    <source>
        <dbReference type="ARBA" id="ARBA00023015"/>
    </source>
</evidence>
<protein>
    <recommendedName>
        <fullName evidence="17">Histone deacetylase complex subunit SAP30 Sin3 binding domain-containing protein</fullName>
    </recommendedName>
</protein>
<evidence type="ECO:0000313" key="15">
    <source>
        <dbReference type="EnsemblMetazoa" id="CapteP122230"/>
    </source>
</evidence>
<evidence type="ECO:0000259" key="13">
    <source>
        <dbReference type="Pfam" id="PF13867"/>
    </source>
</evidence>
<dbReference type="OMA" id="SDQICCL"/>
<gene>
    <name evidence="14" type="ORF">CAPTEDRAFT_122230</name>
</gene>
<evidence type="ECO:0000256" key="6">
    <source>
        <dbReference type="ARBA" id="ARBA00022833"/>
    </source>
</evidence>
<dbReference type="PANTHER" id="PTHR13286:SF6">
    <property type="entry name" value="HISTONE DEACETYLASE COMPLEX SUBUNIT SAP30L-RELATED"/>
    <property type="match status" value="1"/>
</dbReference>
<evidence type="ECO:0008006" key="17">
    <source>
        <dbReference type="Google" id="ProtNLM"/>
    </source>
</evidence>
<feature type="domain" description="Histone deacetylase complex subunit SAP30 Sin3 binding" evidence="13">
    <location>
        <begin position="106"/>
        <end position="157"/>
    </location>
</feature>
<keyword evidence="7" id="KW-0805">Transcription regulation</keyword>
<evidence type="ECO:0000256" key="1">
    <source>
        <dbReference type="ARBA" id="ARBA00004123"/>
    </source>
</evidence>
<proteinExistence type="inferred from homology"/>
<dbReference type="EnsemblMetazoa" id="CapteT122230">
    <property type="protein sequence ID" value="CapteP122230"/>
    <property type="gene ID" value="CapteG122230"/>
</dbReference>